<keyword evidence="4" id="KW-1185">Reference proteome</keyword>
<keyword evidence="1" id="KW-0378">Hydrolase</keyword>
<dbReference type="Pfam" id="PF04203">
    <property type="entry name" value="Sortase"/>
    <property type="match status" value="1"/>
</dbReference>
<dbReference type="InterPro" id="IPR005754">
    <property type="entry name" value="Sortase"/>
</dbReference>
<feature type="compositionally biased region" description="Pro residues" evidence="2">
    <location>
        <begin position="59"/>
        <end position="70"/>
    </location>
</feature>
<dbReference type="InterPro" id="IPR023365">
    <property type="entry name" value="Sortase_dom-sf"/>
</dbReference>
<proteinExistence type="predicted"/>
<evidence type="ECO:0000256" key="1">
    <source>
        <dbReference type="ARBA" id="ARBA00022801"/>
    </source>
</evidence>
<gene>
    <name evidence="3" type="ORF">CBW46_004705</name>
</gene>
<dbReference type="CDD" id="cd05829">
    <property type="entry name" value="Sortase_F"/>
    <property type="match status" value="1"/>
</dbReference>
<dbReference type="Proteomes" id="UP000214746">
    <property type="component" value="Unassembled WGS sequence"/>
</dbReference>
<sequence length="227" mass="24542">MKTLGRGKYVVGLIIFILLLAVGLDQTGTAMDAEQVGTALRSVRQAESSAPNAGRFVVPDPPIPDTPPDGPSILPDRLRIPAIKLNAPVEPVGVLANGSMGVPADDRKAGILSPWTRPGQKGNAVISGHLDNRTGPAVFFYLKRLSPGDRVFVSDVRGREFTFVVKSVEAFKTAESPLERIFGPADTPNLNMITCTGRYNRKTGDHEQRLVVFTELLARDTMAPRSR</sequence>
<reference evidence="3" key="1">
    <citation type="submission" date="2018-06" db="EMBL/GenBank/DDBJ databases">
        <title>Paenibacillus xerothermodurans sp. nov. an extremely dry heat resistant spore forming bacterium isolated from the soil of Cape Canaveral, Florida.</title>
        <authorList>
            <person name="Seuylemezian A."/>
            <person name="Kaur N."/>
            <person name="Patil P."/>
            <person name="Patil P."/>
            <person name="Mayilraj S."/>
            <person name="Vaishampayan P."/>
        </authorList>
    </citation>
    <scope>NUCLEOTIDE SEQUENCE [LARGE SCALE GENOMIC DNA]</scope>
    <source>
        <strain evidence="3">ATCC 27380</strain>
    </source>
</reference>
<evidence type="ECO:0000313" key="4">
    <source>
        <dbReference type="Proteomes" id="UP000214746"/>
    </source>
</evidence>
<dbReference type="AlphaFoldDB" id="A0A2W1P1U4"/>
<dbReference type="EMBL" id="NHRJ02000002">
    <property type="protein sequence ID" value="PZE21722.1"/>
    <property type="molecule type" value="Genomic_DNA"/>
</dbReference>
<organism evidence="3 4">
    <name type="scientific">Paenibacillus xerothermodurans</name>
    <dbReference type="NCBI Taxonomy" id="1977292"/>
    <lineage>
        <taxon>Bacteria</taxon>
        <taxon>Bacillati</taxon>
        <taxon>Bacillota</taxon>
        <taxon>Bacilli</taxon>
        <taxon>Bacillales</taxon>
        <taxon>Paenibacillaceae</taxon>
        <taxon>Paenibacillus</taxon>
    </lineage>
</organism>
<dbReference type="InterPro" id="IPR042001">
    <property type="entry name" value="Sortase_F"/>
</dbReference>
<dbReference type="RefSeq" id="WP_089198863.1">
    <property type="nucleotide sequence ID" value="NZ_NHRJ02000002.1"/>
</dbReference>
<dbReference type="GO" id="GO:0016787">
    <property type="term" value="F:hydrolase activity"/>
    <property type="evidence" value="ECO:0007669"/>
    <property type="project" value="UniProtKB-KW"/>
</dbReference>
<feature type="region of interest" description="Disordered" evidence="2">
    <location>
        <begin position="50"/>
        <end position="74"/>
    </location>
</feature>
<accession>A0A2W1P1U4</accession>
<dbReference type="Gene3D" id="2.40.260.10">
    <property type="entry name" value="Sortase"/>
    <property type="match status" value="1"/>
</dbReference>
<dbReference type="OrthoDB" id="525039at2"/>
<name>A0A2W1P1U4_PAEXE</name>
<protein>
    <submittedName>
        <fullName evidence="3">Class F sortase</fullName>
    </submittedName>
</protein>
<evidence type="ECO:0000256" key="2">
    <source>
        <dbReference type="SAM" id="MobiDB-lite"/>
    </source>
</evidence>
<comment type="caution">
    <text evidence="3">The sequence shown here is derived from an EMBL/GenBank/DDBJ whole genome shotgun (WGS) entry which is preliminary data.</text>
</comment>
<dbReference type="SUPFAM" id="SSF63817">
    <property type="entry name" value="Sortase"/>
    <property type="match status" value="1"/>
</dbReference>
<evidence type="ECO:0000313" key="3">
    <source>
        <dbReference type="EMBL" id="PZE21722.1"/>
    </source>
</evidence>